<accession>A0ACC0DWE1</accession>
<reference evidence="1 2" key="3">
    <citation type="journal article" date="2022" name="Microbiol. Spectr.">
        <title>Folding features and dynamics of 3D genome architecture in plant fungal pathogens.</title>
        <authorList>
            <person name="Xia C."/>
        </authorList>
    </citation>
    <scope>NUCLEOTIDE SEQUENCE [LARGE SCALE GENOMIC DNA]</scope>
    <source>
        <strain evidence="1 2">93-210</strain>
    </source>
</reference>
<keyword evidence="2" id="KW-1185">Reference proteome</keyword>
<proteinExistence type="predicted"/>
<evidence type="ECO:0000313" key="1">
    <source>
        <dbReference type="EMBL" id="KAI7939144.1"/>
    </source>
</evidence>
<name>A0ACC0DWE1_9BASI</name>
<evidence type="ECO:0000313" key="2">
    <source>
        <dbReference type="Proteomes" id="UP001060170"/>
    </source>
</evidence>
<dbReference type="EMBL" id="CM045879">
    <property type="protein sequence ID" value="KAI7939144.1"/>
    <property type="molecule type" value="Genomic_DNA"/>
</dbReference>
<organism evidence="1 2">
    <name type="scientific">Puccinia striiformis f. sp. tritici</name>
    <dbReference type="NCBI Taxonomy" id="168172"/>
    <lineage>
        <taxon>Eukaryota</taxon>
        <taxon>Fungi</taxon>
        <taxon>Dikarya</taxon>
        <taxon>Basidiomycota</taxon>
        <taxon>Pucciniomycotina</taxon>
        <taxon>Pucciniomycetes</taxon>
        <taxon>Pucciniales</taxon>
        <taxon>Pucciniaceae</taxon>
        <taxon>Puccinia</taxon>
    </lineage>
</organism>
<dbReference type="Proteomes" id="UP001060170">
    <property type="component" value="Chromosome 15"/>
</dbReference>
<comment type="caution">
    <text evidence="1">The sequence shown here is derived from an EMBL/GenBank/DDBJ whole genome shotgun (WGS) entry which is preliminary data.</text>
</comment>
<reference evidence="2" key="2">
    <citation type="journal article" date="2018" name="Mol. Plant Microbe Interact.">
        <title>Genome sequence resources for the wheat stripe rust pathogen (Puccinia striiformis f. sp. tritici) and the barley stripe rust pathogen (Puccinia striiformis f. sp. hordei).</title>
        <authorList>
            <person name="Xia C."/>
            <person name="Wang M."/>
            <person name="Yin C."/>
            <person name="Cornejo O.E."/>
            <person name="Hulbert S.H."/>
            <person name="Chen X."/>
        </authorList>
    </citation>
    <scope>NUCLEOTIDE SEQUENCE [LARGE SCALE GENOMIC DNA]</scope>
    <source>
        <strain evidence="2">93-210</strain>
    </source>
</reference>
<gene>
    <name evidence="1" type="ORF">MJO28_014723</name>
</gene>
<protein>
    <submittedName>
        <fullName evidence="1">Uncharacterized protein</fullName>
    </submittedName>
</protein>
<sequence>MLCDLRLCIISLLSFSLLSLTEIPPERENSTTQSAPSSSKLSARQTSQEPPASPPHGSACKSIRVRKEWRTLSHDEQADYIRSVKSLARLPSKLLGSSYRRWDDFEYVHSQLRGRIHVRPLFLPWHRNLARIYEKVLQDECNLKGTLPYWDWTLDYKNITQSPIWSSDTAIGFGSNGSFFGPGSDPANLDAGVVMDGAFAKFPIYYPGRMMLQRNFGLKAPYAIPGYYLGNQWFGPNNLAIIASQTNFTSFAMKLEGNYKLAGGITLPGPHSIIHSVLGGDMPDLAYSANDYILSSSLSNRSNLDQMAIAGSGTTDGGFEANLDEELDYMGLSPKIKIREVMDTLKEPLCYRYE</sequence>
<reference evidence="2" key="1">
    <citation type="journal article" date="2018" name="BMC Genomics">
        <title>Genomic insights into host adaptation between the wheat stripe rust pathogen (Puccinia striiformis f. sp. tritici) and the barley stripe rust pathogen (Puccinia striiformis f. sp. hordei).</title>
        <authorList>
            <person name="Xia C."/>
            <person name="Wang M."/>
            <person name="Yin C."/>
            <person name="Cornejo O.E."/>
            <person name="Hulbert S.H."/>
            <person name="Chen X."/>
        </authorList>
    </citation>
    <scope>NUCLEOTIDE SEQUENCE [LARGE SCALE GENOMIC DNA]</scope>
    <source>
        <strain evidence="2">93-210</strain>
    </source>
</reference>